<name>A0ABZ2KBW7_9BACT</name>
<organism evidence="1 2">
    <name type="scientific">Pendulispora brunnea</name>
    <dbReference type="NCBI Taxonomy" id="2905690"/>
    <lineage>
        <taxon>Bacteria</taxon>
        <taxon>Pseudomonadati</taxon>
        <taxon>Myxococcota</taxon>
        <taxon>Myxococcia</taxon>
        <taxon>Myxococcales</taxon>
        <taxon>Sorangiineae</taxon>
        <taxon>Pendulisporaceae</taxon>
        <taxon>Pendulispora</taxon>
    </lineage>
</organism>
<sequence length="86" mass="9427">MDIVFAWFVERAARLLGGDVFVSDGNLFVAPTWDGLADAIRCSIPEERDMWKKCFGTAVSRETCEGAMKKYVLPLCVPGPGTRDAA</sequence>
<accession>A0ABZ2KBW7</accession>
<dbReference type="Proteomes" id="UP001379533">
    <property type="component" value="Chromosome"/>
</dbReference>
<proteinExistence type="predicted"/>
<gene>
    <name evidence="1" type="ORF">LZC95_51430</name>
</gene>
<protein>
    <submittedName>
        <fullName evidence="1">Uncharacterized protein</fullName>
    </submittedName>
</protein>
<evidence type="ECO:0000313" key="2">
    <source>
        <dbReference type="Proteomes" id="UP001379533"/>
    </source>
</evidence>
<reference evidence="1 2" key="1">
    <citation type="submission" date="2021-12" db="EMBL/GenBank/DDBJ databases">
        <title>Discovery of the Pendulisporaceae a myxobacterial family with distinct sporulation behavior and unique specialized metabolism.</title>
        <authorList>
            <person name="Garcia R."/>
            <person name="Popoff A."/>
            <person name="Bader C.D."/>
            <person name="Loehr J."/>
            <person name="Walesch S."/>
            <person name="Walt C."/>
            <person name="Boldt J."/>
            <person name="Bunk B."/>
            <person name="Haeckl F.J.F.P.J."/>
            <person name="Gunesch A.P."/>
            <person name="Birkelbach J."/>
            <person name="Nuebel U."/>
            <person name="Pietschmann T."/>
            <person name="Bach T."/>
            <person name="Mueller R."/>
        </authorList>
    </citation>
    <scope>NUCLEOTIDE SEQUENCE [LARGE SCALE GENOMIC DNA]</scope>
    <source>
        <strain evidence="1 2">MSr12523</strain>
    </source>
</reference>
<dbReference type="RefSeq" id="WP_394845433.1">
    <property type="nucleotide sequence ID" value="NZ_CP089982.1"/>
</dbReference>
<evidence type="ECO:0000313" key="1">
    <source>
        <dbReference type="EMBL" id="WXA94823.1"/>
    </source>
</evidence>
<dbReference type="EMBL" id="CP089982">
    <property type="protein sequence ID" value="WXA94823.1"/>
    <property type="molecule type" value="Genomic_DNA"/>
</dbReference>
<keyword evidence="2" id="KW-1185">Reference proteome</keyword>